<dbReference type="RefSeq" id="WP_347703099.1">
    <property type="nucleotide sequence ID" value="NZ_JBDPZD010000001.1"/>
</dbReference>
<dbReference type="EMBL" id="JBDPZD010000001">
    <property type="protein sequence ID" value="MEO3690267.1"/>
    <property type="molecule type" value="Genomic_DNA"/>
</dbReference>
<organism evidence="1 2">
    <name type="scientific">Roseateles paludis</name>
    <dbReference type="NCBI Taxonomy" id="3145238"/>
    <lineage>
        <taxon>Bacteria</taxon>
        <taxon>Pseudomonadati</taxon>
        <taxon>Pseudomonadota</taxon>
        <taxon>Betaproteobacteria</taxon>
        <taxon>Burkholderiales</taxon>
        <taxon>Sphaerotilaceae</taxon>
        <taxon>Roseateles</taxon>
    </lineage>
</organism>
<reference evidence="1 2" key="1">
    <citation type="submission" date="2024-05" db="EMBL/GenBank/DDBJ databases">
        <title>Roseateles sp. DJS-2-20 16S ribosomal RNA gene Genome sequencing and assembly.</title>
        <authorList>
            <person name="Woo H."/>
        </authorList>
    </citation>
    <scope>NUCLEOTIDE SEQUENCE [LARGE SCALE GENOMIC DNA]</scope>
    <source>
        <strain evidence="1 2">DJS-2-20</strain>
    </source>
</reference>
<gene>
    <name evidence="1" type="ORF">ABDJ85_02245</name>
</gene>
<proteinExistence type="predicted"/>
<dbReference type="SUPFAM" id="SSF81301">
    <property type="entry name" value="Nucleotidyltransferase"/>
    <property type="match status" value="1"/>
</dbReference>
<evidence type="ECO:0000313" key="2">
    <source>
        <dbReference type="Proteomes" id="UP001495147"/>
    </source>
</evidence>
<dbReference type="Proteomes" id="UP001495147">
    <property type="component" value="Unassembled WGS sequence"/>
</dbReference>
<protein>
    <submittedName>
        <fullName evidence="1">Nucleotidyltransferase</fullName>
    </submittedName>
</protein>
<dbReference type="InterPro" id="IPR018700">
    <property type="entry name" value="DUF2204"/>
</dbReference>
<dbReference type="Gene3D" id="3.30.460.40">
    <property type="match status" value="1"/>
</dbReference>
<name>A0ABV0FWH4_9BURK</name>
<sequence length="158" mass="17281">MSTPASPTTPMLNRDFKEFAELLNAHGVEYLVVGGYALAAHGHPRYTGDIDFWVRPDALNIERLLLSLQAFGFASLGLSASDFGADTVVQLGQPPRRIDLLTAIDGVEFDACWARREQVDVSGLKLYVIALDDFKANKRATGRLKDLADLESLDEGEA</sequence>
<dbReference type="Pfam" id="PF09970">
    <property type="entry name" value="DUF2204"/>
    <property type="match status" value="1"/>
</dbReference>
<keyword evidence="2" id="KW-1185">Reference proteome</keyword>
<accession>A0ABV0FWH4</accession>
<evidence type="ECO:0000313" key="1">
    <source>
        <dbReference type="EMBL" id="MEO3690267.1"/>
    </source>
</evidence>
<comment type="caution">
    <text evidence="1">The sequence shown here is derived from an EMBL/GenBank/DDBJ whole genome shotgun (WGS) entry which is preliminary data.</text>
</comment>
<dbReference type="InterPro" id="IPR043519">
    <property type="entry name" value="NT_sf"/>
</dbReference>